<evidence type="ECO:0000313" key="13">
    <source>
        <dbReference type="Proteomes" id="UP000237347"/>
    </source>
</evidence>
<comment type="caution">
    <text evidence="12">The sequence shown here is derived from an EMBL/GenBank/DDBJ whole genome shotgun (WGS) entry which is preliminary data.</text>
</comment>
<comment type="cofactor">
    <cofactor evidence="1">
        <name>Mn(2+)</name>
        <dbReference type="ChEBI" id="CHEBI:29035"/>
    </cofactor>
</comment>
<accession>A0AAW0IUG4</accession>
<keyword evidence="7" id="KW-0460">Magnesium</keyword>
<keyword evidence="8 9" id="KW-0694">RNA-binding</keyword>
<reference evidence="12 13" key="1">
    <citation type="journal article" date="2018" name="Sci. Data">
        <title>The draft genome sequence of cork oak.</title>
        <authorList>
            <person name="Ramos A.M."/>
            <person name="Usie A."/>
            <person name="Barbosa P."/>
            <person name="Barros P.M."/>
            <person name="Capote T."/>
            <person name="Chaves I."/>
            <person name="Simoes F."/>
            <person name="Abreu I."/>
            <person name="Carrasquinho I."/>
            <person name="Faro C."/>
            <person name="Guimaraes J.B."/>
            <person name="Mendonca D."/>
            <person name="Nobrega F."/>
            <person name="Rodrigues L."/>
            <person name="Saibo N.J.M."/>
            <person name="Varela M.C."/>
            <person name="Egas C."/>
            <person name="Matos J."/>
            <person name="Miguel C.M."/>
            <person name="Oliveira M.M."/>
            <person name="Ricardo C.P."/>
            <person name="Goncalves S."/>
        </authorList>
    </citation>
    <scope>NUCLEOTIDE SEQUENCE [LARGE SCALE GENOMIC DNA]</scope>
    <source>
        <strain evidence="13">cv. HL8</strain>
    </source>
</reference>
<dbReference type="SUPFAM" id="SSF54768">
    <property type="entry name" value="dsRNA-binding domain-like"/>
    <property type="match status" value="2"/>
</dbReference>
<keyword evidence="13" id="KW-1185">Reference proteome</keyword>
<evidence type="ECO:0000259" key="11">
    <source>
        <dbReference type="PROSITE" id="PS50142"/>
    </source>
</evidence>
<dbReference type="SMART" id="SM00535">
    <property type="entry name" value="RIBOc"/>
    <property type="match status" value="1"/>
</dbReference>
<name>A0AAW0IUG4_QUESU</name>
<evidence type="ECO:0000259" key="10">
    <source>
        <dbReference type="PROSITE" id="PS50137"/>
    </source>
</evidence>
<evidence type="ECO:0000256" key="4">
    <source>
        <dbReference type="ARBA" id="ARBA00022723"/>
    </source>
</evidence>
<evidence type="ECO:0000256" key="8">
    <source>
        <dbReference type="ARBA" id="ARBA00022884"/>
    </source>
</evidence>
<comment type="cofactor">
    <cofactor evidence="2">
        <name>Mg(2+)</name>
        <dbReference type="ChEBI" id="CHEBI:18420"/>
    </cofactor>
</comment>
<evidence type="ECO:0000256" key="9">
    <source>
        <dbReference type="PROSITE-ProRule" id="PRU00266"/>
    </source>
</evidence>
<dbReference type="GO" id="GO:0046872">
    <property type="term" value="F:metal ion binding"/>
    <property type="evidence" value="ECO:0007669"/>
    <property type="project" value="UniProtKB-KW"/>
</dbReference>
<evidence type="ECO:0000256" key="7">
    <source>
        <dbReference type="ARBA" id="ARBA00022842"/>
    </source>
</evidence>
<dbReference type="Gene3D" id="1.10.1520.10">
    <property type="entry name" value="Ribonuclease III domain"/>
    <property type="match status" value="1"/>
</dbReference>
<keyword evidence="3" id="KW-0540">Nuclease</keyword>
<dbReference type="GO" id="GO:0003723">
    <property type="term" value="F:RNA binding"/>
    <property type="evidence" value="ECO:0007669"/>
    <property type="project" value="UniProtKB-UniRule"/>
</dbReference>
<dbReference type="FunFam" id="1.10.1520.10:FF:000004">
    <property type="entry name" value="Endoribonuclease dicer-like 1"/>
    <property type="match status" value="1"/>
</dbReference>
<dbReference type="Pfam" id="PF00636">
    <property type="entry name" value="Ribonuclease_3"/>
    <property type="match status" value="1"/>
</dbReference>
<organism evidence="12 13">
    <name type="scientific">Quercus suber</name>
    <name type="common">Cork oak</name>
    <dbReference type="NCBI Taxonomy" id="58331"/>
    <lineage>
        <taxon>Eukaryota</taxon>
        <taxon>Viridiplantae</taxon>
        <taxon>Streptophyta</taxon>
        <taxon>Embryophyta</taxon>
        <taxon>Tracheophyta</taxon>
        <taxon>Spermatophyta</taxon>
        <taxon>Magnoliopsida</taxon>
        <taxon>eudicotyledons</taxon>
        <taxon>Gunneridae</taxon>
        <taxon>Pentapetalae</taxon>
        <taxon>rosids</taxon>
        <taxon>fabids</taxon>
        <taxon>Fagales</taxon>
        <taxon>Fagaceae</taxon>
        <taxon>Quercus</taxon>
    </lineage>
</organism>
<keyword evidence="6" id="KW-0378">Hydrolase</keyword>
<dbReference type="GO" id="GO:0005737">
    <property type="term" value="C:cytoplasm"/>
    <property type="evidence" value="ECO:0007669"/>
    <property type="project" value="TreeGrafter"/>
</dbReference>
<dbReference type="GO" id="GO:0006364">
    <property type="term" value="P:rRNA processing"/>
    <property type="evidence" value="ECO:0007669"/>
    <property type="project" value="InterPro"/>
</dbReference>
<dbReference type="SUPFAM" id="SSF69065">
    <property type="entry name" value="RNase III domain-like"/>
    <property type="match status" value="1"/>
</dbReference>
<proteinExistence type="inferred from homology"/>
<dbReference type="PROSITE" id="PS50142">
    <property type="entry name" value="RNASE_3_2"/>
    <property type="match status" value="1"/>
</dbReference>
<dbReference type="EMBL" id="PKMF04000853">
    <property type="protein sequence ID" value="KAK7817965.1"/>
    <property type="molecule type" value="Genomic_DNA"/>
</dbReference>
<gene>
    <name evidence="12" type="primary">RTL2_12</name>
    <name evidence="12" type="ORF">CFP56_042009</name>
</gene>
<dbReference type="InterPro" id="IPR036389">
    <property type="entry name" value="RNase_III_sf"/>
</dbReference>
<dbReference type="PANTHER" id="PTHR14950">
    <property type="entry name" value="DICER-RELATED"/>
    <property type="match status" value="1"/>
</dbReference>
<keyword evidence="5" id="KW-0255">Endonuclease</keyword>
<dbReference type="InterPro" id="IPR011907">
    <property type="entry name" value="RNase_III"/>
</dbReference>
<dbReference type="GO" id="GO:0004525">
    <property type="term" value="F:ribonuclease III activity"/>
    <property type="evidence" value="ECO:0007669"/>
    <property type="project" value="InterPro"/>
</dbReference>
<protein>
    <submittedName>
        <fullName evidence="12">Ribonuclease 3-like protein 2</fullName>
    </submittedName>
</protein>
<dbReference type="AlphaFoldDB" id="A0AAW0IUG4"/>
<dbReference type="PANTHER" id="PTHR14950:SF49">
    <property type="entry name" value="RIBONUCLEASE 3-LIKE PROTEIN 2-RELATED"/>
    <property type="match status" value="1"/>
</dbReference>
<dbReference type="PROSITE" id="PS50137">
    <property type="entry name" value="DS_RBD"/>
    <property type="match status" value="1"/>
</dbReference>
<evidence type="ECO:0000256" key="3">
    <source>
        <dbReference type="ARBA" id="ARBA00022722"/>
    </source>
</evidence>
<dbReference type="Proteomes" id="UP000237347">
    <property type="component" value="Unassembled WGS sequence"/>
</dbReference>
<sequence length="354" mass="39885">MASSTIRAVEKILSYRFKDKSLLEEALTHSSYYNNNSGESFRSYQRLEFVGDTVLGLALSEYLYLEYPSLDAGQLSPLHDANISNEKLARVAVRHHLDSYIRHNIRDFPLKVQKFAAAVNQEDDKSLYWSIKAPKILADIVESLAAAIYVDLGLDLQKLWVNSSLVVLYLKIFRDLLDPLVTPEVLLQQPHPVTTLYDQCQKQGREVDIKDLRIEAKNIASVYVDGAFVASDISDDKDTARRNAAQLALLKLSKSMPTNLRRSDFSFGLNKSFEIEGAKQKLHEVCQKKRWDKPSYSIGKEEGPSNDKKYVCSVQIETEDGGLFMAGEEKSRVKEAENSAASCLLRALLDSNII</sequence>
<dbReference type="InterPro" id="IPR000999">
    <property type="entry name" value="RNase_III_dom"/>
</dbReference>
<dbReference type="InterPro" id="IPR014720">
    <property type="entry name" value="dsRBD_dom"/>
</dbReference>
<evidence type="ECO:0000256" key="6">
    <source>
        <dbReference type="ARBA" id="ARBA00022801"/>
    </source>
</evidence>
<evidence type="ECO:0000313" key="12">
    <source>
        <dbReference type="EMBL" id="KAK7817965.1"/>
    </source>
</evidence>
<dbReference type="Pfam" id="PF14709">
    <property type="entry name" value="DND1_DSRM"/>
    <property type="match status" value="1"/>
</dbReference>
<dbReference type="GO" id="GO:0030422">
    <property type="term" value="P:siRNA processing"/>
    <property type="evidence" value="ECO:0007669"/>
    <property type="project" value="TreeGrafter"/>
</dbReference>
<dbReference type="Gene3D" id="3.30.160.20">
    <property type="match status" value="2"/>
</dbReference>
<dbReference type="CDD" id="cd00593">
    <property type="entry name" value="RIBOc"/>
    <property type="match status" value="1"/>
</dbReference>
<evidence type="ECO:0000256" key="1">
    <source>
        <dbReference type="ARBA" id="ARBA00001936"/>
    </source>
</evidence>
<dbReference type="SMART" id="SM00358">
    <property type="entry name" value="DSRM"/>
    <property type="match status" value="2"/>
</dbReference>
<feature type="domain" description="RNase III" evidence="11">
    <location>
        <begin position="6"/>
        <end position="153"/>
    </location>
</feature>
<evidence type="ECO:0000256" key="2">
    <source>
        <dbReference type="ARBA" id="ARBA00001946"/>
    </source>
</evidence>
<dbReference type="GO" id="GO:0005634">
    <property type="term" value="C:nucleus"/>
    <property type="evidence" value="ECO:0007669"/>
    <property type="project" value="TreeGrafter"/>
</dbReference>
<feature type="domain" description="DRBM" evidence="10">
    <location>
        <begin position="277"/>
        <end position="350"/>
    </location>
</feature>
<keyword evidence="4" id="KW-0479">Metal-binding</keyword>
<evidence type="ECO:0000256" key="5">
    <source>
        <dbReference type="ARBA" id="ARBA00022759"/>
    </source>
</evidence>
<dbReference type="HAMAP" id="MF_00104">
    <property type="entry name" value="RNase_III"/>
    <property type="match status" value="1"/>
</dbReference>